<dbReference type="EMBL" id="FNOJ01000006">
    <property type="protein sequence ID" value="SDW46271.1"/>
    <property type="molecule type" value="Genomic_DNA"/>
</dbReference>
<reference evidence="3" key="1">
    <citation type="submission" date="2016-10" db="EMBL/GenBank/DDBJ databases">
        <authorList>
            <person name="Varghese N."/>
        </authorList>
    </citation>
    <scope>NUCLEOTIDE SEQUENCE [LARGE SCALE GENOMIC DNA]</scope>
    <source>
        <strain evidence="3">DSM 12489</strain>
    </source>
</reference>
<keyword evidence="1" id="KW-1133">Transmembrane helix</keyword>
<evidence type="ECO:0000256" key="1">
    <source>
        <dbReference type="SAM" id="Phobius"/>
    </source>
</evidence>
<sequence length="30" mass="3591">MIHDWIWGVAFLVGLGAVWAYVDLRFRRQD</sequence>
<protein>
    <submittedName>
        <fullName evidence="2">Uncharacterized protein</fullName>
    </submittedName>
</protein>
<evidence type="ECO:0000313" key="2">
    <source>
        <dbReference type="EMBL" id="SDW46271.1"/>
    </source>
</evidence>
<keyword evidence="3" id="KW-1185">Reference proteome</keyword>
<proteinExistence type="predicted"/>
<dbReference type="Proteomes" id="UP000182589">
    <property type="component" value="Unassembled WGS sequence"/>
</dbReference>
<evidence type="ECO:0000313" key="3">
    <source>
        <dbReference type="Proteomes" id="UP000182589"/>
    </source>
</evidence>
<name>A0A1H2TQX5_9BACL</name>
<organism evidence="2 3">
    <name type="scientific">Alicyclobacillus hesperidum</name>
    <dbReference type="NCBI Taxonomy" id="89784"/>
    <lineage>
        <taxon>Bacteria</taxon>
        <taxon>Bacillati</taxon>
        <taxon>Bacillota</taxon>
        <taxon>Bacilli</taxon>
        <taxon>Bacillales</taxon>
        <taxon>Alicyclobacillaceae</taxon>
        <taxon>Alicyclobacillus</taxon>
    </lineage>
</organism>
<feature type="transmembrane region" description="Helical" evidence="1">
    <location>
        <begin position="6"/>
        <end position="24"/>
    </location>
</feature>
<dbReference type="STRING" id="89784.SAMN04489725_10682"/>
<accession>A0A1H2TQX5</accession>
<gene>
    <name evidence="2" type="ORF">SAMN04489725_10682</name>
</gene>
<dbReference type="AlphaFoldDB" id="A0A1H2TQX5"/>
<keyword evidence="1" id="KW-0472">Membrane</keyword>
<keyword evidence="1" id="KW-0812">Transmembrane</keyword>